<dbReference type="InParanoid" id="A0A165EX35"/>
<feature type="non-terminal residue" evidence="2">
    <location>
        <position position="142"/>
    </location>
</feature>
<accession>A0A165EX35</accession>
<reference evidence="2 3" key="1">
    <citation type="journal article" date="2016" name="Mol. Biol. Evol.">
        <title>Comparative Genomics of Early-Diverging Mushroom-Forming Fungi Provides Insights into the Origins of Lignocellulose Decay Capabilities.</title>
        <authorList>
            <person name="Nagy L.G."/>
            <person name="Riley R."/>
            <person name="Tritt A."/>
            <person name="Adam C."/>
            <person name="Daum C."/>
            <person name="Floudas D."/>
            <person name="Sun H."/>
            <person name="Yadav J.S."/>
            <person name="Pangilinan J."/>
            <person name="Larsson K.H."/>
            <person name="Matsuura K."/>
            <person name="Barry K."/>
            <person name="Labutti K."/>
            <person name="Kuo R."/>
            <person name="Ohm R.A."/>
            <person name="Bhattacharya S.S."/>
            <person name="Shirouzu T."/>
            <person name="Yoshinaga Y."/>
            <person name="Martin F.M."/>
            <person name="Grigoriev I.V."/>
            <person name="Hibbett D.S."/>
        </authorList>
    </citation>
    <scope>NUCLEOTIDE SEQUENCE [LARGE SCALE GENOMIC DNA]</scope>
    <source>
        <strain evidence="2 3">HHB12733</strain>
    </source>
</reference>
<dbReference type="Proteomes" id="UP000076842">
    <property type="component" value="Unassembled WGS sequence"/>
</dbReference>
<protein>
    <submittedName>
        <fullName evidence="2">Uncharacterized protein</fullName>
    </submittedName>
</protein>
<feature type="transmembrane region" description="Helical" evidence="1">
    <location>
        <begin position="20"/>
        <end position="39"/>
    </location>
</feature>
<sequence>SDVIMHCRRLRFSRAQQAAMLLWASAMGASPVPSLYGLGSWREKSLMDMGDPTRRFVSLHGNVYYLNSIAHSLAQDLANPLKRPSMEFYPIAGGPELLEFWHGTLCTVEVGDEVLTPMIEHDGRHWFTHELLQCRNGAYFIP</sequence>
<evidence type="ECO:0000313" key="3">
    <source>
        <dbReference type="Proteomes" id="UP000076842"/>
    </source>
</evidence>
<dbReference type="EMBL" id="KV423990">
    <property type="protein sequence ID" value="KZT55703.1"/>
    <property type="molecule type" value="Genomic_DNA"/>
</dbReference>
<name>A0A165EX35_9BASI</name>
<keyword evidence="1" id="KW-0472">Membrane</keyword>
<organism evidence="2 3">
    <name type="scientific">Calocera cornea HHB12733</name>
    <dbReference type="NCBI Taxonomy" id="1353952"/>
    <lineage>
        <taxon>Eukaryota</taxon>
        <taxon>Fungi</taxon>
        <taxon>Dikarya</taxon>
        <taxon>Basidiomycota</taxon>
        <taxon>Agaricomycotina</taxon>
        <taxon>Dacrymycetes</taxon>
        <taxon>Dacrymycetales</taxon>
        <taxon>Dacrymycetaceae</taxon>
        <taxon>Calocera</taxon>
    </lineage>
</organism>
<dbReference type="OrthoDB" id="2689033at2759"/>
<dbReference type="AlphaFoldDB" id="A0A165EX35"/>
<keyword evidence="1" id="KW-1133">Transmembrane helix</keyword>
<gene>
    <name evidence="2" type="ORF">CALCODRAFT_423638</name>
</gene>
<keyword evidence="1" id="KW-0812">Transmembrane</keyword>
<feature type="non-terminal residue" evidence="2">
    <location>
        <position position="1"/>
    </location>
</feature>
<dbReference type="STRING" id="1353952.A0A165EX35"/>
<proteinExistence type="predicted"/>
<evidence type="ECO:0000313" key="2">
    <source>
        <dbReference type="EMBL" id="KZT55703.1"/>
    </source>
</evidence>
<evidence type="ECO:0000256" key="1">
    <source>
        <dbReference type="SAM" id="Phobius"/>
    </source>
</evidence>
<keyword evidence="3" id="KW-1185">Reference proteome</keyword>